<proteinExistence type="predicted"/>
<dbReference type="Pfam" id="PF23549">
    <property type="entry name" value="Zn_ribbon_GRF_2"/>
    <property type="match status" value="1"/>
</dbReference>
<dbReference type="GeneID" id="98157467"/>
<evidence type="ECO:0000313" key="2">
    <source>
        <dbReference type="EMBL" id="KAL2836330.1"/>
    </source>
</evidence>
<dbReference type="RefSeq" id="XP_070892039.1">
    <property type="nucleotide sequence ID" value="XM_071042303.1"/>
</dbReference>
<dbReference type="InterPro" id="IPR056444">
    <property type="entry name" value="Zn_ribbon_GRF_2"/>
</dbReference>
<organism evidence="2 3">
    <name type="scientific">Aspergillus pseudodeflectus</name>
    <dbReference type="NCBI Taxonomy" id="176178"/>
    <lineage>
        <taxon>Eukaryota</taxon>
        <taxon>Fungi</taxon>
        <taxon>Dikarya</taxon>
        <taxon>Ascomycota</taxon>
        <taxon>Pezizomycotina</taxon>
        <taxon>Eurotiomycetes</taxon>
        <taxon>Eurotiomycetidae</taxon>
        <taxon>Eurotiales</taxon>
        <taxon>Aspergillaceae</taxon>
        <taxon>Aspergillus</taxon>
        <taxon>Aspergillus subgen. Nidulantes</taxon>
    </lineage>
</organism>
<comment type="caution">
    <text evidence="2">The sequence shown here is derived from an EMBL/GenBank/DDBJ whole genome shotgun (WGS) entry which is preliminary data.</text>
</comment>
<reference evidence="2 3" key="1">
    <citation type="submission" date="2024-07" db="EMBL/GenBank/DDBJ databases">
        <title>Section-level genome sequencing and comparative genomics of Aspergillus sections Usti and Cavernicolus.</title>
        <authorList>
            <consortium name="Lawrence Berkeley National Laboratory"/>
            <person name="Nybo J.L."/>
            <person name="Vesth T.C."/>
            <person name="Theobald S."/>
            <person name="Frisvad J.C."/>
            <person name="Larsen T.O."/>
            <person name="Kjaerboelling I."/>
            <person name="Rothschild-Mancinelli K."/>
            <person name="Lyhne E.K."/>
            <person name="Kogle M.E."/>
            <person name="Barry K."/>
            <person name="Clum A."/>
            <person name="Na H."/>
            <person name="Ledsgaard L."/>
            <person name="Lin J."/>
            <person name="Lipzen A."/>
            <person name="Kuo A."/>
            <person name="Riley R."/>
            <person name="Mondo S."/>
            <person name="LaButti K."/>
            <person name="Haridas S."/>
            <person name="Pangalinan J."/>
            <person name="Salamov A.A."/>
            <person name="Simmons B.A."/>
            <person name="Magnuson J.K."/>
            <person name="Chen J."/>
            <person name="Drula E."/>
            <person name="Henrissat B."/>
            <person name="Wiebenga A."/>
            <person name="Lubbers R.J."/>
            <person name="Gomes A.C."/>
            <person name="Macurrencykelacurrency M.R."/>
            <person name="Stajich J."/>
            <person name="Grigoriev I.V."/>
            <person name="Mortensen U.H."/>
            <person name="De vries R.P."/>
            <person name="Baker S.E."/>
            <person name="Andersen M.R."/>
        </authorList>
    </citation>
    <scope>NUCLEOTIDE SEQUENCE [LARGE SCALE GENOMIC DNA]</scope>
    <source>
        <strain evidence="2 3">CBS 756.74</strain>
    </source>
</reference>
<evidence type="ECO:0000313" key="3">
    <source>
        <dbReference type="Proteomes" id="UP001610444"/>
    </source>
</evidence>
<protein>
    <recommendedName>
        <fullName evidence="1">GRF-like zinc ribbon domain-containing protein</fullName>
    </recommendedName>
</protein>
<dbReference type="EMBL" id="JBFXLR010000118">
    <property type="protein sequence ID" value="KAL2836330.1"/>
    <property type="molecule type" value="Genomic_DNA"/>
</dbReference>
<evidence type="ECO:0000259" key="1">
    <source>
        <dbReference type="Pfam" id="PF23549"/>
    </source>
</evidence>
<feature type="domain" description="GRF-like zinc ribbon" evidence="1">
    <location>
        <begin position="90"/>
        <end position="132"/>
    </location>
</feature>
<name>A0ABR4J8M0_9EURO</name>
<keyword evidence="3" id="KW-1185">Reference proteome</keyword>
<sequence length="192" mass="21270">MELIKCGLGRRKGERPLPTFPVIEKRPAVHETSLYDENCFSSTRHKRFPPANKNQPTFVLEPQFTALRPQADILLPDLAGPALSSGLASPLCKRCGNPTILKDAKLWNQNGNSGRPFYSCGKCGKFRSWADGKGISDQNPRCLCDKPSRRGQSSREKQRRGFFNCATGDCTFFVEALVEVPVPSMPELQDGA</sequence>
<dbReference type="Proteomes" id="UP001610444">
    <property type="component" value="Unassembled WGS sequence"/>
</dbReference>
<gene>
    <name evidence="2" type="ORF">BJX68DRAFT_250751</name>
</gene>
<accession>A0ABR4J8M0</accession>